<protein>
    <submittedName>
        <fullName evidence="2">Short-chain dehydrogenase</fullName>
    </submittedName>
</protein>
<keyword evidence="3" id="KW-1185">Reference proteome</keyword>
<accession>V9VSH6</accession>
<name>V9VSH6_9RHOB</name>
<keyword evidence="1" id="KW-0812">Transmembrane</keyword>
<organism evidence="2 3">
    <name type="scientific">Leisingera methylohalidivorans DSM 14336</name>
    <dbReference type="NCBI Taxonomy" id="999552"/>
    <lineage>
        <taxon>Bacteria</taxon>
        <taxon>Pseudomonadati</taxon>
        <taxon>Pseudomonadota</taxon>
        <taxon>Alphaproteobacteria</taxon>
        <taxon>Rhodobacterales</taxon>
        <taxon>Roseobacteraceae</taxon>
        <taxon>Leisingera</taxon>
    </lineage>
</organism>
<evidence type="ECO:0000256" key="1">
    <source>
        <dbReference type="SAM" id="Phobius"/>
    </source>
</evidence>
<gene>
    <name evidence="2" type="ORF">METH_02860</name>
</gene>
<dbReference type="AlphaFoldDB" id="V9VSH6"/>
<reference evidence="2 3" key="1">
    <citation type="submission" date="2013-09" db="EMBL/GenBank/DDBJ databases">
        <authorList>
            <consortium name="DOE Joint Genome Institute"/>
            <person name="Klenk H.-P."/>
            <person name="Huntemann M."/>
            <person name="Han J."/>
            <person name="Chen A."/>
            <person name="Kyrpides N."/>
            <person name="Mavromatis K."/>
            <person name="Markowitz V."/>
            <person name="Palaniappan K."/>
            <person name="Ivanova N."/>
            <person name="Schaumberg A."/>
            <person name="Pati A."/>
            <person name="Liolios K."/>
            <person name="Nordberg H.P."/>
            <person name="Cantor M.N."/>
            <person name="Hua S.X."/>
            <person name="Woyke T."/>
        </authorList>
    </citation>
    <scope>NUCLEOTIDE SEQUENCE [LARGE SCALE GENOMIC DNA]</scope>
    <source>
        <strain evidence="2 3">DSM 14336</strain>
    </source>
</reference>
<evidence type="ECO:0000313" key="3">
    <source>
        <dbReference type="Proteomes" id="UP000018780"/>
    </source>
</evidence>
<dbReference type="Proteomes" id="UP000018780">
    <property type="component" value="Chromosome"/>
</dbReference>
<dbReference type="HOGENOM" id="CLU_206629_0_0_5"/>
<keyword evidence="1" id="KW-0472">Membrane</keyword>
<dbReference type="STRING" id="999552.METH_02860"/>
<keyword evidence="1" id="KW-1133">Transmembrane helix</keyword>
<proteinExistence type="predicted"/>
<dbReference type="KEGG" id="lmd:METH_02860"/>
<dbReference type="EMBL" id="CP006773">
    <property type="protein sequence ID" value="AHC99796.1"/>
    <property type="molecule type" value="Genomic_DNA"/>
</dbReference>
<evidence type="ECO:0000313" key="2">
    <source>
        <dbReference type="EMBL" id="AHC99796.1"/>
    </source>
</evidence>
<sequence length="57" mass="6331">MLFKIVALFLVVMAVLAMFGKLRFPGQKQINSRRCPSCGRFRIGKGPCACKKGDRGK</sequence>
<feature type="transmembrane region" description="Helical" evidence="1">
    <location>
        <begin position="6"/>
        <end position="24"/>
    </location>
</feature>